<proteinExistence type="predicted"/>
<feature type="transmembrane region" description="Helical" evidence="1">
    <location>
        <begin position="52"/>
        <end position="75"/>
    </location>
</feature>
<sequence>MDAAKQKEIIKGSLISGVISGIINGVSQYFSLKDKAYIAITVDSITNNENTVLGAAVGLAISLAIISTVITYVRIKDIKVKFFPTGFWSVIKHGFFSFGVITSLAVLWQRYMGTVEVPLFTALIIIGVIAGIVAGTVNYLTLRACTIYEAAEKQPDFASEGQHGDAAGHD</sequence>
<accession>A0A939K4N8</accession>
<dbReference type="AlphaFoldDB" id="A0A939K4N8"/>
<dbReference type="RefSeq" id="WP_207363952.1">
    <property type="nucleotide sequence ID" value="NZ_JAFMYV010000003.1"/>
</dbReference>
<feature type="transmembrane region" description="Helical" evidence="1">
    <location>
        <begin position="87"/>
        <end position="108"/>
    </location>
</feature>
<evidence type="ECO:0000256" key="1">
    <source>
        <dbReference type="SAM" id="Phobius"/>
    </source>
</evidence>
<dbReference type="EMBL" id="JAFMYV010000003">
    <property type="protein sequence ID" value="MBO0936386.1"/>
    <property type="molecule type" value="Genomic_DNA"/>
</dbReference>
<keyword evidence="1" id="KW-0472">Membrane</keyword>
<evidence type="ECO:0000313" key="3">
    <source>
        <dbReference type="Proteomes" id="UP000664034"/>
    </source>
</evidence>
<comment type="caution">
    <text evidence="2">The sequence shown here is derived from an EMBL/GenBank/DDBJ whole genome shotgun (WGS) entry which is preliminary data.</text>
</comment>
<name>A0A939K4N8_9BACT</name>
<organism evidence="2 3">
    <name type="scientific">Fibrella rubiginis</name>
    <dbReference type="NCBI Taxonomy" id="2817060"/>
    <lineage>
        <taxon>Bacteria</taxon>
        <taxon>Pseudomonadati</taxon>
        <taxon>Bacteroidota</taxon>
        <taxon>Cytophagia</taxon>
        <taxon>Cytophagales</taxon>
        <taxon>Spirosomataceae</taxon>
        <taxon>Fibrella</taxon>
    </lineage>
</organism>
<keyword evidence="1" id="KW-0812">Transmembrane</keyword>
<gene>
    <name evidence="2" type="ORF">J2I47_07480</name>
</gene>
<evidence type="ECO:0000313" key="2">
    <source>
        <dbReference type="EMBL" id="MBO0936386.1"/>
    </source>
</evidence>
<protein>
    <submittedName>
        <fullName evidence="2">Uncharacterized protein</fullName>
    </submittedName>
</protein>
<feature type="transmembrane region" description="Helical" evidence="1">
    <location>
        <begin position="120"/>
        <end position="140"/>
    </location>
</feature>
<reference evidence="2" key="1">
    <citation type="submission" date="2021-03" db="EMBL/GenBank/DDBJ databases">
        <title>Fibrella sp. HMF5335 genome sequencing and assembly.</title>
        <authorList>
            <person name="Kang H."/>
            <person name="Kim H."/>
            <person name="Bae S."/>
            <person name="Joh K."/>
        </authorList>
    </citation>
    <scope>NUCLEOTIDE SEQUENCE</scope>
    <source>
        <strain evidence="2">HMF5335</strain>
    </source>
</reference>
<keyword evidence="3" id="KW-1185">Reference proteome</keyword>
<keyword evidence="1" id="KW-1133">Transmembrane helix</keyword>
<feature type="transmembrane region" description="Helical" evidence="1">
    <location>
        <begin position="12"/>
        <end position="32"/>
    </location>
</feature>
<dbReference type="Proteomes" id="UP000664034">
    <property type="component" value="Unassembled WGS sequence"/>
</dbReference>